<evidence type="ECO:0000256" key="1">
    <source>
        <dbReference type="ARBA" id="ARBA00000085"/>
    </source>
</evidence>
<name>A0A845RGA4_9FIRM</name>
<dbReference type="CDD" id="cd00075">
    <property type="entry name" value="HATPase"/>
    <property type="match status" value="1"/>
</dbReference>
<dbReference type="Pfam" id="PF00512">
    <property type="entry name" value="HisKA"/>
    <property type="match status" value="1"/>
</dbReference>
<dbReference type="PROSITE" id="PS50109">
    <property type="entry name" value="HIS_KIN"/>
    <property type="match status" value="1"/>
</dbReference>
<dbReference type="Gene3D" id="3.30.565.10">
    <property type="entry name" value="Histidine kinase-like ATPase, C-terminal domain"/>
    <property type="match status" value="1"/>
</dbReference>
<keyword evidence="6" id="KW-0812">Transmembrane</keyword>
<proteinExistence type="predicted"/>
<feature type="transmembrane region" description="Helical" evidence="6">
    <location>
        <begin position="239"/>
        <end position="261"/>
    </location>
</feature>
<dbReference type="RefSeq" id="WP_160209253.1">
    <property type="nucleotide sequence ID" value="NZ_QXWZ01000007.1"/>
</dbReference>
<dbReference type="Proteomes" id="UP000446348">
    <property type="component" value="Unassembled WGS sequence"/>
</dbReference>
<feature type="transmembrane region" description="Helical" evidence="6">
    <location>
        <begin position="394"/>
        <end position="412"/>
    </location>
</feature>
<keyword evidence="4 8" id="KW-0808">Transferase</keyword>
<evidence type="ECO:0000256" key="4">
    <source>
        <dbReference type="ARBA" id="ARBA00022777"/>
    </source>
</evidence>
<dbReference type="InterPro" id="IPR003661">
    <property type="entry name" value="HisK_dim/P_dom"/>
</dbReference>
<keyword evidence="4 8" id="KW-0418">Kinase</keyword>
<dbReference type="EC" id="2.7.13.3" evidence="2"/>
<evidence type="ECO:0000256" key="5">
    <source>
        <dbReference type="ARBA" id="ARBA00023012"/>
    </source>
</evidence>
<comment type="caution">
    <text evidence="8">The sequence shown here is derived from an EMBL/GenBank/DDBJ whole genome shotgun (WGS) entry which is preliminary data.</text>
</comment>
<dbReference type="PRINTS" id="PR00344">
    <property type="entry name" value="BCTRLSENSOR"/>
</dbReference>
<feature type="transmembrane region" description="Helical" evidence="6">
    <location>
        <begin position="304"/>
        <end position="327"/>
    </location>
</feature>
<dbReference type="InterPro" id="IPR004358">
    <property type="entry name" value="Sig_transdc_His_kin-like_C"/>
</dbReference>
<dbReference type="SMART" id="SM00387">
    <property type="entry name" value="HATPase_c"/>
    <property type="match status" value="1"/>
</dbReference>
<dbReference type="Pfam" id="PF02518">
    <property type="entry name" value="HATPase_c"/>
    <property type="match status" value="1"/>
</dbReference>
<comment type="catalytic activity">
    <reaction evidence="1">
        <text>ATP + protein L-histidine = ADP + protein N-phospho-L-histidine.</text>
        <dbReference type="EC" id="2.7.13.3"/>
    </reaction>
</comment>
<accession>A0A845RGA4</accession>
<feature type="transmembrane region" description="Helical" evidence="6">
    <location>
        <begin position="206"/>
        <end position="227"/>
    </location>
</feature>
<protein>
    <recommendedName>
        <fullName evidence="2">histidine kinase</fullName>
        <ecNumber evidence="2">2.7.13.3</ecNumber>
    </recommendedName>
</protein>
<evidence type="ECO:0000313" key="9">
    <source>
        <dbReference type="Proteomes" id="UP000446348"/>
    </source>
</evidence>
<dbReference type="Gene3D" id="1.10.287.130">
    <property type="match status" value="1"/>
</dbReference>
<dbReference type="EMBL" id="QXWZ01000007">
    <property type="protein sequence ID" value="NBI78407.1"/>
    <property type="molecule type" value="Genomic_DNA"/>
</dbReference>
<keyword evidence="6" id="KW-1133">Transmembrane helix</keyword>
<dbReference type="AlphaFoldDB" id="A0A845RGA4"/>
<sequence>MIQGKERIKTAAGAILFLILTATAFWICYQADNKYTANLPVLQDGTAFFSSDFGDCAFFLTDGWELYPDLLLTPDELAGGGYKPVRVRIGQYPSLSAFHSDASPHGEATYRIRLKIKDTRQQILVFPEVFSAYRVYLNGKLILQTGDVAPYRPRIQARMVTLPIEDEIEIVVQTVNRTHYYSGIYYPPAVGSLDAVNRMLFVRGSVYGVFALFSLSLALFSLAVWAGSRKEPSSRLYRWLGMLALSFSLRSCHVFFSAAGFSQIRAVYFLEDVAAFFNILCILKITAYLTGTADTWQSRFFCRVGVHAALAGAVFPLLILPALPAFVPVYGSLVFWYKLGASLAALGMVLWQKSAGKDFIWLLAAVEIHATSLIARMVTLQSYEPAYAAWPDEYGAFILVLCFAVVMVRQSIRMAKENKYLRYNLQQEVAEKTRSLNLVLENRKQFLAGAAHDLKAPITLLQLYTQAIKKSGVGLDEETADYLKMIQRKSSEMQERLGELQTFAYEDARPLQMEPVDLREIVEVFYKRNLPDVEASGIDLILQLPEKPCMIQADRERLDRVLQNLVYNALSFVSIGGKITISLMTQNKWAVLKISDNGMGIPAENLPRIFDRFFSTRSGDGGSGYGLYLAKSFVLEHAGDISAESEYGNGSVFTVRLPLFFQTNGVLNQP</sequence>
<dbReference type="GO" id="GO:0000155">
    <property type="term" value="F:phosphorelay sensor kinase activity"/>
    <property type="evidence" value="ECO:0007669"/>
    <property type="project" value="InterPro"/>
</dbReference>
<dbReference type="OrthoDB" id="3173688at2"/>
<keyword evidence="3" id="KW-0597">Phosphoprotein</keyword>
<dbReference type="SMART" id="SM00388">
    <property type="entry name" value="HisKA"/>
    <property type="match status" value="1"/>
</dbReference>
<dbReference type="InterPro" id="IPR003594">
    <property type="entry name" value="HATPase_dom"/>
</dbReference>
<dbReference type="InterPro" id="IPR005467">
    <property type="entry name" value="His_kinase_dom"/>
</dbReference>
<dbReference type="PANTHER" id="PTHR43547:SF2">
    <property type="entry name" value="HYBRID SIGNAL TRANSDUCTION HISTIDINE KINASE C"/>
    <property type="match status" value="1"/>
</dbReference>
<feature type="domain" description="Histidine kinase" evidence="7">
    <location>
        <begin position="449"/>
        <end position="661"/>
    </location>
</feature>
<organism evidence="8 9">
    <name type="scientific">Anaerotruncus colihominis</name>
    <dbReference type="NCBI Taxonomy" id="169435"/>
    <lineage>
        <taxon>Bacteria</taxon>
        <taxon>Bacillati</taxon>
        <taxon>Bacillota</taxon>
        <taxon>Clostridia</taxon>
        <taxon>Eubacteriales</taxon>
        <taxon>Oscillospiraceae</taxon>
        <taxon>Anaerotruncus</taxon>
    </lineage>
</organism>
<evidence type="ECO:0000313" key="8">
    <source>
        <dbReference type="EMBL" id="NBI78407.1"/>
    </source>
</evidence>
<reference evidence="8 9" key="1">
    <citation type="submission" date="2018-08" db="EMBL/GenBank/DDBJ databases">
        <title>Murine metabolic-syndrome-specific gut microbial biobank.</title>
        <authorList>
            <person name="Liu C."/>
        </authorList>
    </citation>
    <scope>NUCLEOTIDE SEQUENCE [LARGE SCALE GENOMIC DNA]</scope>
    <source>
        <strain evidence="8 9">X69</strain>
    </source>
</reference>
<dbReference type="SUPFAM" id="SSF47384">
    <property type="entry name" value="Homodimeric domain of signal transducing histidine kinase"/>
    <property type="match status" value="1"/>
</dbReference>
<evidence type="ECO:0000259" key="7">
    <source>
        <dbReference type="PROSITE" id="PS50109"/>
    </source>
</evidence>
<evidence type="ECO:0000256" key="3">
    <source>
        <dbReference type="ARBA" id="ARBA00022553"/>
    </source>
</evidence>
<keyword evidence="6" id="KW-0472">Membrane</keyword>
<evidence type="ECO:0000256" key="6">
    <source>
        <dbReference type="SAM" id="Phobius"/>
    </source>
</evidence>
<feature type="transmembrane region" description="Helical" evidence="6">
    <location>
        <begin position="333"/>
        <end position="352"/>
    </location>
</feature>
<keyword evidence="5" id="KW-0902">Two-component regulatory system</keyword>
<dbReference type="InterPro" id="IPR036097">
    <property type="entry name" value="HisK_dim/P_sf"/>
</dbReference>
<gene>
    <name evidence="8" type="ORF">D3Z39_05900</name>
</gene>
<evidence type="ECO:0000256" key="2">
    <source>
        <dbReference type="ARBA" id="ARBA00012438"/>
    </source>
</evidence>
<dbReference type="InterPro" id="IPR036890">
    <property type="entry name" value="HATPase_C_sf"/>
</dbReference>
<dbReference type="CDD" id="cd00082">
    <property type="entry name" value="HisKA"/>
    <property type="match status" value="1"/>
</dbReference>
<feature type="transmembrane region" description="Helical" evidence="6">
    <location>
        <begin position="273"/>
        <end position="292"/>
    </location>
</feature>
<dbReference type="PANTHER" id="PTHR43547">
    <property type="entry name" value="TWO-COMPONENT HISTIDINE KINASE"/>
    <property type="match status" value="1"/>
</dbReference>
<dbReference type="SUPFAM" id="SSF55874">
    <property type="entry name" value="ATPase domain of HSP90 chaperone/DNA topoisomerase II/histidine kinase"/>
    <property type="match status" value="1"/>
</dbReference>